<keyword evidence="1" id="KW-0597">Phosphoprotein</keyword>
<dbReference type="SMART" id="SM00448">
    <property type="entry name" value="REC"/>
    <property type="match status" value="1"/>
</dbReference>
<dbReference type="PANTHER" id="PTHR37299:SF1">
    <property type="entry name" value="STAGE 0 SPORULATION PROTEIN A HOMOLOG"/>
    <property type="match status" value="1"/>
</dbReference>
<dbReference type="GO" id="GO:0003677">
    <property type="term" value="F:DNA binding"/>
    <property type="evidence" value="ECO:0007669"/>
    <property type="project" value="InterPro"/>
</dbReference>
<dbReference type="GO" id="GO:0000156">
    <property type="term" value="F:phosphorelay response regulator activity"/>
    <property type="evidence" value="ECO:0007669"/>
    <property type="project" value="InterPro"/>
</dbReference>
<dbReference type="InterPro" id="IPR046947">
    <property type="entry name" value="LytR-like"/>
</dbReference>
<protein>
    <submittedName>
        <fullName evidence="4">Response regulator</fullName>
    </submittedName>
</protein>
<evidence type="ECO:0000313" key="5">
    <source>
        <dbReference type="Proteomes" id="UP000468581"/>
    </source>
</evidence>
<gene>
    <name evidence="4" type="ORF">GWK08_09300</name>
</gene>
<dbReference type="Gene3D" id="2.40.50.1020">
    <property type="entry name" value="LytTr DNA-binding domain"/>
    <property type="match status" value="1"/>
</dbReference>
<dbReference type="PROSITE" id="PS50930">
    <property type="entry name" value="HTH_LYTTR"/>
    <property type="match status" value="1"/>
</dbReference>
<dbReference type="InterPro" id="IPR007492">
    <property type="entry name" value="LytTR_DNA-bd_dom"/>
</dbReference>
<dbReference type="Gene3D" id="3.40.50.2300">
    <property type="match status" value="1"/>
</dbReference>
<name>A0A6P0UM37_9FLAO</name>
<dbReference type="InterPro" id="IPR001789">
    <property type="entry name" value="Sig_transdc_resp-reg_receiver"/>
</dbReference>
<feature type="modified residue" description="4-aspartylphosphate" evidence="1">
    <location>
        <position position="53"/>
    </location>
</feature>
<comment type="caution">
    <text evidence="4">The sequence shown here is derived from an EMBL/GenBank/DDBJ whole genome shotgun (WGS) entry which is preliminary data.</text>
</comment>
<feature type="domain" description="Response regulatory" evidence="2">
    <location>
        <begin position="2"/>
        <end position="113"/>
    </location>
</feature>
<dbReference type="PANTHER" id="PTHR37299">
    <property type="entry name" value="TRANSCRIPTIONAL REGULATOR-RELATED"/>
    <property type="match status" value="1"/>
</dbReference>
<dbReference type="InterPro" id="IPR011006">
    <property type="entry name" value="CheY-like_superfamily"/>
</dbReference>
<dbReference type="AlphaFoldDB" id="A0A6P0UM37"/>
<dbReference type="SMART" id="SM00850">
    <property type="entry name" value="LytTR"/>
    <property type="match status" value="1"/>
</dbReference>
<dbReference type="Proteomes" id="UP000468581">
    <property type="component" value="Unassembled WGS sequence"/>
</dbReference>
<dbReference type="EMBL" id="JAABOO010000002">
    <property type="protein sequence ID" value="NER13632.1"/>
    <property type="molecule type" value="Genomic_DNA"/>
</dbReference>
<evidence type="ECO:0000259" key="3">
    <source>
        <dbReference type="PROSITE" id="PS50930"/>
    </source>
</evidence>
<evidence type="ECO:0000259" key="2">
    <source>
        <dbReference type="PROSITE" id="PS50110"/>
    </source>
</evidence>
<sequence>MRCIIIDDEPMAHHIIEDYAKTLDKLTIVKSFTSAIDAIEFLHKEKVDLIFLDIKMPKLKGLDFIRTLSNPPAIVITSAYSEYALESYELPVSDYLLKPFSLERFLKAYNKVLSQNKPVKVQQQDRSGETPEESSIFLKGDKEIHHIKLESIRYMESYGGYVKIHLENKTILIHESLSHFEKTLSAIKFIRVHRSYIVNKAYIKSIVGNQLKLEGKTIPIGQSYKKNINDLLN</sequence>
<evidence type="ECO:0000256" key="1">
    <source>
        <dbReference type="PROSITE-ProRule" id="PRU00169"/>
    </source>
</evidence>
<feature type="domain" description="HTH LytTR-type" evidence="3">
    <location>
        <begin position="136"/>
        <end position="233"/>
    </location>
</feature>
<keyword evidence="5" id="KW-1185">Reference proteome</keyword>
<evidence type="ECO:0000313" key="4">
    <source>
        <dbReference type="EMBL" id="NER13632.1"/>
    </source>
</evidence>
<dbReference type="RefSeq" id="WP_163606697.1">
    <property type="nucleotide sequence ID" value="NZ_JAABOO010000002.1"/>
</dbReference>
<dbReference type="Pfam" id="PF00072">
    <property type="entry name" value="Response_reg"/>
    <property type="match status" value="1"/>
</dbReference>
<organism evidence="4 5">
    <name type="scientific">Leptobacterium flavescens</name>
    <dbReference type="NCBI Taxonomy" id="472055"/>
    <lineage>
        <taxon>Bacteria</taxon>
        <taxon>Pseudomonadati</taxon>
        <taxon>Bacteroidota</taxon>
        <taxon>Flavobacteriia</taxon>
        <taxon>Flavobacteriales</taxon>
        <taxon>Flavobacteriaceae</taxon>
        <taxon>Leptobacterium</taxon>
    </lineage>
</organism>
<accession>A0A6P0UM37</accession>
<dbReference type="SUPFAM" id="SSF52172">
    <property type="entry name" value="CheY-like"/>
    <property type="match status" value="1"/>
</dbReference>
<proteinExistence type="predicted"/>
<reference evidence="4 5" key="1">
    <citation type="submission" date="2020-01" db="EMBL/GenBank/DDBJ databases">
        <title>Leptobacterium flavescens.</title>
        <authorList>
            <person name="Wang G."/>
        </authorList>
    </citation>
    <scope>NUCLEOTIDE SEQUENCE [LARGE SCALE GENOMIC DNA]</scope>
    <source>
        <strain evidence="4 5">KCTC 22160</strain>
    </source>
</reference>
<dbReference type="PROSITE" id="PS50110">
    <property type="entry name" value="RESPONSE_REGULATORY"/>
    <property type="match status" value="1"/>
</dbReference>
<dbReference type="Pfam" id="PF04397">
    <property type="entry name" value="LytTR"/>
    <property type="match status" value="1"/>
</dbReference>